<dbReference type="EC" id="3.2.2.6" evidence="1"/>
<dbReference type="SMART" id="SM00255">
    <property type="entry name" value="TIR"/>
    <property type="match status" value="1"/>
</dbReference>
<sequence length="211" mass="23351">MSSSIIDGAESCSSSSPNFKGSTNSNYDVFLSFRGEDTCSNFTSHLGMALRQRGLSFFIDDKLHRGKQISESLLKSIQESRVSIVIFSQNYASSIWCLDELVKIVECMESKGQIVLPVFYKVDPSKVRKQTGRFGEALAKYEPNKIERLEGSFDYCCCFVWLGSSIKVAKHPVGLDSQLRAIEELASHVVTDGVNMLGIHGMGGIGTSRNW</sequence>
<organism evidence="6 7">
    <name type="scientific">Citrullus colocynthis</name>
    <name type="common">colocynth</name>
    <dbReference type="NCBI Taxonomy" id="252529"/>
    <lineage>
        <taxon>Eukaryota</taxon>
        <taxon>Viridiplantae</taxon>
        <taxon>Streptophyta</taxon>
        <taxon>Embryophyta</taxon>
        <taxon>Tracheophyta</taxon>
        <taxon>Spermatophyta</taxon>
        <taxon>Magnoliopsida</taxon>
        <taxon>eudicotyledons</taxon>
        <taxon>Gunneridae</taxon>
        <taxon>Pentapetalae</taxon>
        <taxon>rosids</taxon>
        <taxon>fabids</taxon>
        <taxon>Cucurbitales</taxon>
        <taxon>Cucurbitaceae</taxon>
        <taxon>Benincaseae</taxon>
        <taxon>Citrullus</taxon>
    </lineage>
</organism>
<evidence type="ECO:0000256" key="1">
    <source>
        <dbReference type="ARBA" id="ARBA00011982"/>
    </source>
</evidence>
<comment type="catalytic activity">
    <reaction evidence="4">
        <text>NAD(+) + H2O = ADP-D-ribose + nicotinamide + H(+)</text>
        <dbReference type="Rhea" id="RHEA:16301"/>
        <dbReference type="ChEBI" id="CHEBI:15377"/>
        <dbReference type="ChEBI" id="CHEBI:15378"/>
        <dbReference type="ChEBI" id="CHEBI:17154"/>
        <dbReference type="ChEBI" id="CHEBI:57540"/>
        <dbReference type="ChEBI" id="CHEBI:57967"/>
        <dbReference type="EC" id="3.2.2.6"/>
    </reaction>
    <physiologicalReaction direction="left-to-right" evidence="4">
        <dbReference type="Rhea" id="RHEA:16302"/>
    </physiologicalReaction>
</comment>
<evidence type="ECO:0000259" key="5">
    <source>
        <dbReference type="PROSITE" id="PS50104"/>
    </source>
</evidence>
<name>A0ABP0XUP5_9ROSI</name>
<protein>
    <recommendedName>
        <fullName evidence="1">ADP-ribosyl cyclase/cyclic ADP-ribose hydrolase</fullName>
        <ecNumber evidence="1">3.2.2.6</ecNumber>
    </recommendedName>
</protein>
<dbReference type="PANTHER" id="PTHR32009">
    <property type="entry name" value="TMV RESISTANCE PROTEIN N-LIKE"/>
    <property type="match status" value="1"/>
</dbReference>
<dbReference type="EMBL" id="OZ021744">
    <property type="protein sequence ID" value="CAK9311881.1"/>
    <property type="molecule type" value="Genomic_DNA"/>
</dbReference>
<reference evidence="6 7" key="1">
    <citation type="submission" date="2024-03" db="EMBL/GenBank/DDBJ databases">
        <authorList>
            <person name="Gkanogiannis A."/>
            <person name="Becerra Lopez-Lavalle L."/>
        </authorList>
    </citation>
    <scope>NUCLEOTIDE SEQUENCE [LARGE SCALE GENOMIC DNA]</scope>
</reference>
<dbReference type="PROSITE" id="PS50104">
    <property type="entry name" value="TIR"/>
    <property type="match status" value="1"/>
</dbReference>
<keyword evidence="3" id="KW-0520">NAD</keyword>
<keyword evidence="2" id="KW-0378">Hydrolase</keyword>
<dbReference type="SUPFAM" id="SSF52200">
    <property type="entry name" value="Toll/Interleukin receptor TIR domain"/>
    <property type="match status" value="1"/>
</dbReference>
<gene>
    <name evidence="6" type="ORF">CITCOLO1_LOCUS3555</name>
</gene>
<evidence type="ECO:0000313" key="7">
    <source>
        <dbReference type="Proteomes" id="UP001642487"/>
    </source>
</evidence>
<accession>A0ABP0XUP5</accession>
<dbReference type="Gene3D" id="3.40.50.10140">
    <property type="entry name" value="Toll/interleukin-1 receptor homology (TIR) domain"/>
    <property type="match status" value="1"/>
</dbReference>
<keyword evidence="7" id="KW-1185">Reference proteome</keyword>
<evidence type="ECO:0000256" key="2">
    <source>
        <dbReference type="ARBA" id="ARBA00022801"/>
    </source>
</evidence>
<dbReference type="InterPro" id="IPR000157">
    <property type="entry name" value="TIR_dom"/>
</dbReference>
<feature type="domain" description="TIR" evidence="5">
    <location>
        <begin position="25"/>
        <end position="179"/>
    </location>
</feature>
<dbReference type="PANTHER" id="PTHR32009:SF39">
    <property type="entry name" value="TIR DOMAIN-CONTAINING PROTEIN"/>
    <property type="match status" value="1"/>
</dbReference>
<dbReference type="Pfam" id="PF01582">
    <property type="entry name" value="TIR"/>
    <property type="match status" value="1"/>
</dbReference>
<evidence type="ECO:0000256" key="4">
    <source>
        <dbReference type="ARBA" id="ARBA00047304"/>
    </source>
</evidence>
<dbReference type="Proteomes" id="UP001642487">
    <property type="component" value="Chromosome 10"/>
</dbReference>
<proteinExistence type="predicted"/>
<dbReference type="InterPro" id="IPR035897">
    <property type="entry name" value="Toll_tir_struct_dom_sf"/>
</dbReference>
<evidence type="ECO:0000256" key="3">
    <source>
        <dbReference type="ARBA" id="ARBA00023027"/>
    </source>
</evidence>
<evidence type="ECO:0000313" key="6">
    <source>
        <dbReference type="EMBL" id="CAK9311881.1"/>
    </source>
</evidence>